<name>A0A8D8Y905_9HEMI</name>
<proteinExistence type="predicted"/>
<reference evidence="1" key="1">
    <citation type="submission" date="2021-05" db="EMBL/GenBank/DDBJ databases">
        <authorList>
            <person name="Alioto T."/>
            <person name="Alioto T."/>
            <person name="Gomez Garrido J."/>
        </authorList>
    </citation>
    <scope>NUCLEOTIDE SEQUENCE</scope>
</reference>
<dbReference type="AlphaFoldDB" id="A0A8D8Y905"/>
<dbReference type="EMBL" id="HBUF01365092">
    <property type="protein sequence ID" value="CAG6723124.1"/>
    <property type="molecule type" value="Transcribed_RNA"/>
</dbReference>
<sequence length="113" mass="13277">MLNNNNKNHFEYSLKKITRSSRNLRVSALDRVIFPSQNIKWKKNRPLSLPSNFRIVGDILFCDVNKKVLLSYSISIIYSSLFEVMLPDTSAQRSSYFLSVRTYCTHYQYQVES</sequence>
<protein>
    <submittedName>
        <fullName evidence="1">Uncharacterized protein</fullName>
    </submittedName>
</protein>
<accession>A0A8D8Y905</accession>
<evidence type="ECO:0000313" key="1">
    <source>
        <dbReference type="EMBL" id="CAG6723124.1"/>
    </source>
</evidence>
<organism evidence="1">
    <name type="scientific">Cacopsylla melanoneura</name>
    <dbReference type="NCBI Taxonomy" id="428564"/>
    <lineage>
        <taxon>Eukaryota</taxon>
        <taxon>Metazoa</taxon>
        <taxon>Ecdysozoa</taxon>
        <taxon>Arthropoda</taxon>
        <taxon>Hexapoda</taxon>
        <taxon>Insecta</taxon>
        <taxon>Pterygota</taxon>
        <taxon>Neoptera</taxon>
        <taxon>Paraneoptera</taxon>
        <taxon>Hemiptera</taxon>
        <taxon>Sternorrhyncha</taxon>
        <taxon>Psylloidea</taxon>
        <taxon>Psyllidae</taxon>
        <taxon>Psyllinae</taxon>
        <taxon>Cacopsylla</taxon>
    </lineage>
</organism>